<keyword evidence="2" id="KW-0812">Transmembrane</keyword>
<dbReference type="PANTHER" id="PTHR32309:SF13">
    <property type="entry name" value="FERRIC ENTEROBACTIN TRANSPORT PROTEIN FEPE"/>
    <property type="match status" value="1"/>
</dbReference>
<accession>A0A8J6UHM8</accession>
<evidence type="ECO:0000313" key="4">
    <source>
        <dbReference type="EMBL" id="MBD1399555.1"/>
    </source>
</evidence>
<dbReference type="PANTHER" id="PTHR32309">
    <property type="entry name" value="TYROSINE-PROTEIN KINASE"/>
    <property type="match status" value="1"/>
</dbReference>
<dbReference type="InterPro" id="IPR032807">
    <property type="entry name" value="GNVR"/>
</dbReference>
<feature type="transmembrane region" description="Helical" evidence="2">
    <location>
        <begin position="415"/>
        <end position="437"/>
    </location>
</feature>
<gene>
    <name evidence="4" type="ORF">ICT70_02625</name>
</gene>
<dbReference type="GO" id="GO:0004713">
    <property type="term" value="F:protein tyrosine kinase activity"/>
    <property type="evidence" value="ECO:0007669"/>
    <property type="project" value="TreeGrafter"/>
</dbReference>
<evidence type="ECO:0000256" key="1">
    <source>
        <dbReference type="SAM" id="Coils"/>
    </source>
</evidence>
<keyword evidence="2" id="KW-1133">Transmembrane helix</keyword>
<dbReference type="InterPro" id="IPR014345">
    <property type="entry name" value="XrtA_polysacc_chain"/>
</dbReference>
<evidence type="ECO:0000259" key="3">
    <source>
        <dbReference type="Pfam" id="PF13807"/>
    </source>
</evidence>
<dbReference type="GO" id="GO:0005886">
    <property type="term" value="C:plasma membrane"/>
    <property type="evidence" value="ECO:0007669"/>
    <property type="project" value="TreeGrafter"/>
</dbReference>
<proteinExistence type="predicted"/>
<name>A0A8J6UHM8_9BACT</name>
<feature type="coiled-coil region" evidence="1">
    <location>
        <begin position="167"/>
        <end position="230"/>
    </location>
</feature>
<keyword evidence="1" id="KW-0175">Coiled coil</keyword>
<dbReference type="AlphaFoldDB" id="A0A8J6UHM8"/>
<dbReference type="RefSeq" id="WP_191153828.1">
    <property type="nucleotide sequence ID" value="NZ_JACWUN010000002.1"/>
</dbReference>
<protein>
    <recommendedName>
        <fullName evidence="3">Tyrosine-protein kinase G-rich domain-containing protein</fullName>
    </recommendedName>
</protein>
<dbReference type="NCBIfam" id="TIGR03007">
    <property type="entry name" value="pepcterm_ChnLen"/>
    <property type="match status" value="1"/>
</dbReference>
<dbReference type="EMBL" id="JACWUN010000002">
    <property type="protein sequence ID" value="MBD1399555.1"/>
    <property type="molecule type" value="Genomic_DNA"/>
</dbReference>
<keyword evidence="5" id="KW-1185">Reference proteome</keyword>
<feature type="transmembrane region" description="Helical" evidence="2">
    <location>
        <begin position="478"/>
        <end position="498"/>
    </location>
</feature>
<dbReference type="Proteomes" id="UP000632828">
    <property type="component" value="Unassembled WGS sequence"/>
</dbReference>
<keyword evidence="2" id="KW-0472">Membrane</keyword>
<dbReference type="InterPro" id="IPR050445">
    <property type="entry name" value="Bact_polysacc_biosynth/exp"/>
</dbReference>
<feature type="coiled-coil region" evidence="1">
    <location>
        <begin position="314"/>
        <end position="348"/>
    </location>
</feature>
<feature type="transmembrane region" description="Helical" evidence="2">
    <location>
        <begin position="20"/>
        <end position="38"/>
    </location>
</feature>
<evidence type="ECO:0000313" key="5">
    <source>
        <dbReference type="Proteomes" id="UP000632828"/>
    </source>
</evidence>
<dbReference type="Pfam" id="PF13807">
    <property type="entry name" value="GNVR"/>
    <property type="match status" value="1"/>
</dbReference>
<reference evidence="4" key="1">
    <citation type="submission" date="2020-09" db="EMBL/GenBank/DDBJ databases">
        <title>Pelobacter alkaliphilus sp. nov., a novel anaerobic arsenate-reducing bacterium from terrestrial mud volcano.</title>
        <authorList>
            <person name="Khomyakova M.A."/>
            <person name="Merkel A.Y."/>
            <person name="Slobodkin A.I."/>
        </authorList>
    </citation>
    <scope>NUCLEOTIDE SEQUENCE</scope>
    <source>
        <strain evidence="4">M08fum</strain>
    </source>
</reference>
<evidence type="ECO:0000256" key="2">
    <source>
        <dbReference type="SAM" id="Phobius"/>
    </source>
</evidence>
<feature type="domain" description="Tyrosine-protein kinase G-rich" evidence="3">
    <location>
        <begin position="364"/>
        <end position="436"/>
    </location>
</feature>
<sequence length="512" mass="58214">MKDTLKQIFSFLQALYRYKYLFVAVTLLVMTAIGIYSLTLPKIYRADTTVFIESNVIDELVRGIAITPSMEDRVRVLQAAMLSRDMIIKTLVELNSNILTRSEAAQQEYISALQSRTRINVTRQMDRFTVSIDDPDPQFAHRFINSLVGIYIEESLSSTRAETFGAGRFLQEQLDSFKIRLEAAEDRIIEFRNNQGIFFSVDEAGTLAAIRQMMNQVEDIELNQDTLRARQTQLTEQLKNTSPTIDMVSEAAESNRVMEMENRLSNLLLRYTENYPEVVRLKFEIEALKQRMEDPATAQLERGGTRMTTTNPLHQQLQSQLYEVESELSSLEARKRNLQQNIRTREQELQEIPEAQKELGILIQERDSYRTIYNDLLSRMTKSEVSTQMEVANKASTFRVIDPAVLPRAPVSPDMLRMLLLAVAGGFGCGLGLVFLIENMDSRVRDVGLLNDLGVEVLAVVPNISDPAVLKRRFYRDVVLVGASGIYLIAFIGVFIFSDQIIPLVTSLMTGY</sequence>
<organism evidence="4 5">
    <name type="scientific">Pelovirga terrestris</name>
    <dbReference type="NCBI Taxonomy" id="2771352"/>
    <lineage>
        <taxon>Bacteria</taxon>
        <taxon>Pseudomonadati</taxon>
        <taxon>Thermodesulfobacteriota</taxon>
        <taxon>Desulfuromonadia</taxon>
        <taxon>Geobacterales</taxon>
        <taxon>Geobacteraceae</taxon>
        <taxon>Pelovirga</taxon>
    </lineage>
</organism>
<comment type="caution">
    <text evidence="4">The sequence shown here is derived from an EMBL/GenBank/DDBJ whole genome shotgun (WGS) entry which is preliminary data.</text>
</comment>